<dbReference type="PANTHER" id="PTHR13734">
    <property type="entry name" value="TRNA-NUCLEOTIDYLTRANSFERASE"/>
    <property type="match status" value="1"/>
</dbReference>
<evidence type="ECO:0000259" key="6">
    <source>
        <dbReference type="Pfam" id="PF01743"/>
    </source>
</evidence>
<dbReference type="CDD" id="cd05398">
    <property type="entry name" value="NT_ClassII-CCAase"/>
    <property type="match status" value="1"/>
</dbReference>
<dbReference type="GO" id="GO:0005739">
    <property type="term" value="C:mitochondrion"/>
    <property type="evidence" value="ECO:0007669"/>
    <property type="project" value="UniProtKB-ARBA"/>
</dbReference>
<dbReference type="AlphaFoldDB" id="A0AAD5U9S3"/>
<dbReference type="GO" id="GO:0052929">
    <property type="term" value="F:ATP:3'-cytidine-cytidine-tRNA adenylyltransferase activity"/>
    <property type="evidence" value="ECO:0007669"/>
    <property type="project" value="TreeGrafter"/>
</dbReference>
<dbReference type="EMBL" id="JADGKB010000181">
    <property type="protein sequence ID" value="KAJ3251476.1"/>
    <property type="molecule type" value="Genomic_DNA"/>
</dbReference>
<comment type="similarity">
    <text evidence="1 5">Belongs to the tRNA nucleotidyltransferase/poly(A) polymerase family.</text>
</comment>
<dbReference type="InterPro" id="IPR043519">
    <property type="entry name" value="NT_sf"/>
</dbReference>
<dbReference type="Pfam" id="PF12627">
    <property type="entry name" value="PolyA_pol_RNAbd"/>
    <property type="match status" value="1"/>
</dbReference>
<dbReference type="SUPFAM" id="SSF81891">
    <property type="entry name" value="Poly A polymerase C-terminal region-like"/>
    <property type="match status" value="1"/>
</dbReference>
<dbReference type="GO" id="GO:0001680">
    <property type="term" value="P:tRNA 3'-terminal CCA addition"/>
    <property type="evidence" value="ECO:0007669"/>
    <property type="project" value="UniProtKB-ARBA"/>
</dbReference>
<keyword evidence="4 5" id="KW-0694">RNA-binding</keyword>
<comment type="caution">
    <text evidence="8">The sequence shown here is derived from an EMBL/GenBank/DDBJ whole genome shotgun (WGS) entry which is preliminary data.</text>
</comment>
<organism evidence="8 9">
    <name type="scientific">Boothiomyces macroporosus</name>
    <dbReference type="NCBI Taxonomy" id="261099"/>
    <lineage>
        <taxon>Eukaryota</taxon>
        <taxon>Fungi</taxon>
        <taxon>Fungi incertae sedis</taxon>
        <taxon>Chytridiomycota</taxon>
        <taxon>Chytridiomycota incertae sedis</taxon>
        <taxon>Chytridiomycetes</taxon>
        <taxon>Rhizophydiales</taxon>
        <taxon>Terramycetaceae</taxon>
        <taxon>Boothiomyces</taxon>
    </lineage>
</organism>
<evidence type="ECO:0000259" key="7">
    <source>
        <dbReference type="Pfam" id="PF12627"/>
    </source>
</evidence>
<protein>
    <submittedName>
        <fullName evidence="8">CCA tRNA nucleotidyltransferase, mitochondrial</fullName>
    </submittedName>
</protein>
<dbReference type="Proteomes" id="UP001210925">
    <property type="component" value="Unassembled WGS sequence"/>
</dbReference>
<keyword evidence="3" id="KW-0547">Nucleotide-binding</keyword>
<feature type="domain" description="tRNA nucleotidyltransferase/poly(A) polymerase RNA and SrmB- binding" evidence="7">
    <location>
        <begin position="183"/>
        <end position="241"/>
    </location>
</feature>
<evidence type="ECO:0000256" key="2">
    <source>
        <dbReference type="ARBA" id="ARBA00022679"/>
    </source>
</evidence>
<evidence type="ECO:0000313" key="9">
    <source>
        <dbReference type="Proteomes" id="UP001210925"/>
    </source>
</evidence>
<reference evidence="8" key="1">
    <citation type="submission" date="2020-05" db="EMBL/GenBank/DDBJ databases">
        <title>Phylogenomic resolution of chytrid fungi.</title>
        <authorList>
            <person name="Stajich J.E."/>
            <person name="Amses K."/>
            <person name="Simmons R."/>
            <person name="Seto K."/>
            <person name="Myers J."/>
            <person name="Bonds A."/>
            <person name="Quandt C.A."/>
            <person name="Barry K."/>
            <person name="Liu P."/>
            <person name="Grigoriev I."/>
            <person name="Longcore J.E."/>
            <person name="James T.Y."/>
        </authorList>
    </citation>
    <scope>NUCLEOTIDE SEQUENCE</scope>
    <source>
        <strain evidence="8">PLAUS21</strain>
    </source>
</reference>
<evidence type="ECO:0000256" key="3">
    <source>
        <dbReference type="ARBA" id="ARBA00022741"/>
    </source>
</evidence>
<dbReference type="PANTHER" id="PTHR13734:SF5">
    <property type="entry name" value="CCA TRNA NUCLEOTIDYLTRANSFERASE, MITOCHONDRIAL"/>
    <property type="match status" value="1"/>
</dbReference>
<evidence type="ECO:0000313" key="8">
    <source>
        <dbReference type="EMBL" id="KAJ3251476.1"/>
    </source>
</evidence>
<evidence type="ECO:0000256" key="1">
    <source>
        <dbReference type="ARBA" id="ARBA00007265"/>
    </source>
</evidence>
<dbReference type="FunFam" id="3.30.460.10:FF:000019">
    <property type="entry name" value="tRNA nucleotidyltransferase cca2"/>
    <property type="match status" value="1"/>
</dbReference>
<name>A0AAD5U9S3_9FUNG</name>
<evidence type="ECO:0000256" key="4">
    <source>
        <dbReference type="ARBA" id="ARBA00022884"/>
    </source>
</evidence>
<dbReference type="InterPro" id="IPR032828">
    <property type="entry name" value="PolyA_RNA-bd"/>
</dbReference>
<keyword evidence="9" id="KW-1185">Reference proteome</keyword>
<evidence type="ECO:0000256" key="5">
    <source>
        <dbReference type="RuleBase" id="RU003953"/>
    </source>
</evidence>
<dbReference type="GO" id="GO:0000166">
    <property type="term" value="F:nucleotide binding"/>
    <property type="evidence" value="ECO:0007669"/>
    <property type="project" value="UniProtKB-KW"/>
</dbReference>
<sequence length="476" mass="54436">MTYPLIKLTELEKKIQGVLLQVVDSIHKNEPHLDRIQLRIAGGWVRDKLMGSESNDIDVAIDTMNGEPFANYVKQWMHSQGHLMSNVSKIKVNPDKSKHLETATANIFGIDVDFVNLRSETYDEDSRNPEIKFGTPLEDALRRDITINSLFYNLHSDKVEDFTGRGIEDLKNCFIRFATRFGFQLSPDIAESVKNAAVQNAFEKKLSRERVGKEIEKLFAGPDPSRSVDLLYEFGFHHLVFTPPEGVQVDQSKIQHALSVCRTLTDVIKSESVNIIPWMTNFRQPEHYQHLYIASIVSPYKNMNYKAKGKEHPVDKFIICHSLKLSTLQGEYCHKLLANADQISKLVQQVNLAVENPDRKSVGLLVRELGQKPLVNNWDLAVLISLIFELTEHPQNANRIIQSYQSFMKTVLAQRLSNAYEIKPLLDGNEIGELLKIKRGPRVGMLLQTLVEWQLEKGDPTKEEAIEWLKSHYDHI</sequence>
<dbReference type="Gene3D" id="3.30.460.10">
    <property type="entry name" value="Beta Polymerase, domain 2"/>
    <property type="match status" value="1"/>
</dbReference>
<dbReference type="GO" id="GO:0052927">
    <property type="term" value="F:CC tRNA cytidylyltransferase activity"/>
    <property type="evidence" value="ECO:0007669"/>
    <property type="project" value="TreeGrafter"/>
</dbReference>
<proteinExistence type="inferred from homology"/>
<keyword evidence="2 5" id="KW-0808">Transferase</keyword>
<gene>
    <name evidence="8" type="primary">CCA1</name>
    <name evidence="8" type="ORF">HK103_002380</name>
</gene>
<dbReference type="InterPro" id="IPR002646">
    <property type="entry name" value="PolA_pol_head_dom"/>
</dbReference>
<dbReference type="Pfam" id="PF01743">
    <property type="entry name" value="PolyA_pol"/>
    <property type="match status" value="1"/>
</dbReference>
<dbReference type="SUPFAM" id="SSF81301">
    <property type="entry name" value="Nucleotidyltransferase"/>
    <property type="match status" value="1"/>
</dbReference>
<dbReference type="Gene3D" id="1.10.3090.10">
    <property type="entry name" value="cca-adding enzyme, domain 2"/>
    <property type="match status" value="1"/>
</dbReference>
<dbReference type="GO" id="GO:0003723">
    <property type="term" value="F:RNA binding"/>
    <property type="evidence" value="ECO:0007669"/>
    <property type="project" value="UniProtKB-KW"/>
</dbReference>
<accession>A0AAD5U9S3</accession>
<feature type="domain" description="Poly A polymerase head" evidence="6">
    <location>
        <begin position="38"/>
        <end position="176"/>
    </location>
</feature>